<keyword evidence="7 8" id="KW-0472">Membrane</keyword>
<keyword evidence="10" id="KW-1185">Reference proteome</keyword>
<comment type="similarity">
    <text evidence="2">Belongs to the tellurite-resistance/dicarboxylate transporter (TDT) family.</text>
</comment>
<dbReference type="InterPro" id="IPR038665">
    <property type="entry name" value="Voltage-dep_anion_channel_sf"/>
</dbReference>
<feature type="transmembrane region" description="Helical" evidence="8">
    <location>
        <begin position="56"/>
        <end position="78"/>
    </location>
</feature>
<dbReference type="GO" id="GO:0000319">
    <property type="term" value="F:sulfite transmembrane transporter activity"/>
    <property type="evidence" value="ECO:0007669"/>
    <property type="project" value="TreeGrafter"/>
</dbReference>
<keyword evidence="6 8" id="KW-1133">Transmembrane helix</keyword>
<proteinExistence type="inferred from homology"/>
<evidence type="ECO:0008006" key="11">
    <source>
        <dbReference type="Google" id="ProtNLM"/>
    </source>
</evidence>
<dbReference type="Pfam" id="PF03595">
    <property type="entry name" value="SLAC1"/>
    <property type="match status" value="1"/>
</dbReference>
<dbReference type="Gene3D" id="1.50.10.150">
    <property type="entry name" value="Voltage-dependent anion channel"/>
    <property type="match status" value="1"/>
</dbReference>
<dbReference type="PANTHER" id="PTHR31686">
    <property type="match status" value="1"/>
</dbReference>
<dbReference type="Proteomes" id="UP000308768">
    <property type="component" value="Unassembled WGS sequence"/>
</dbReference>
<evidence type="ECO:0000313" key="9">
    <source>
        <dbReference type="EMBL" id="TKA76616.1"/>
    </source>
</evidence>
<dbReference type="PANTHER" id="PTHR31686:SF1">
    <property type="entry name" value="SULFITE EFFLUX PUMP SSU1"/>
    <property type="match status" value="1"/>
</dbReference>
<evidence type="ECO:0000256" key="8">
    <source>
        <dbReference type="SAM" id="Phobius"/>
    </source>
</evidence>
<reference evidence="9 10" key="1">
    <citation type="submission" date="2017-03" db="EMBL/GenBank/DDBJ databases">
        <title>Genomes of endolithic fungi from Antarctica.</title>
        <authorList>
            <person name="Coleine C."/>
            <person name="Masonjones S."/>
            <person name="Stajich J.E."/>
        </authorList>
    </citation>
    <scope>NUCLEOTIDE SEQUENCE [LARGE SCALE GENOMIC DNA]</scope>
    <source>
        <strain evidence="9 10">CCFEE 5187</strain>
    </source>
</reference>
<feature type="transmembrane region" description="Helical" evidence="8">
    <location>
        <begin position="99"/>
        <end position="118"/>
    </location>
</feature>
<evidence type="ECO:0000256" key="4">
    <source>
        <dbReference type="ARBA" id="ARBA00022475"/>
    </source>
</evidence>
<evidence type="ECO:0000256" key="6">
    <source>
        <dbReference type="ARBA" id="ARBA00022989"/>
    </source>
</evidence>
<comment type="subcellular location">
    <subcellularLocation>
        <location evidence="1">Cell membrane</location>
        <topology evidence="1">Multi-pass membrane protein</topology>
    </subcellularLocation>
</comment>
<feature type="transmembrane region" description="Helical" evidence="8">
    <location>
        <begin position="164"/>
        <end position="184"/>
    </location>
</feature>
<organism evidence="9 10">
    <name type="scientific">Cryomyces minteri</name>
    <dbReference type="NCBI Taxonomy" id="331657"/>
    <lineage>
        <taxon>Eukaryota</taxon>
        <taxon>Fungi</taxon>
        <taxon>Dikarya</taxon>
        <taxon>Ascomycota</taxon>
        <taxon>Pezizomycotina</taxon>
        <taxon>Dothideomycetes</taxon>
        <taxon>Dothideomycetes incertae sedis</taxon>
        <taxon>Cryomyces</taxon>
    </lineage>
</organism>
<comment type="caution">
    <text evidence="9">The sequence shown here is derived from an EMBL/GenBank/DDBJ whole genome shotgun (WGS) entry which is preliminary data.</text>
</comment>
<dbReference type="GO" id="GO:0005886">
    <property type="term" value="C:plasma membrane"/>
    <property type="evidence" value="ECO:0007669"/>
    <property type="project" value="UniProtKB-SubCell"/>
</dbReference>
<evidence type="ECO:0000256" key="2">
    <source>
        <dbReference type="ARBA" id="ARBA00008566"/>
    </source>
</evidence>
<dbReference type="EMBL" id="NAJN01000229">
    <property type="protein sequence ID" value="TKA76616.1"/>
    <property type="molecule type" value="Genomic_DNA"/>
</dbReference>
<dbReference type="OrthoDB" id="1099at2759"/>
<sequence>MGVAGPKSWVTGWHWRERILNFEPSWFTICMGTGVVQQMLVNFPYPVGGGTWWMRNLAYCFWILDIVLFGLFTAMLAVRYISHPELLKKNLMEFPACSYLGAIPIALDTIIVGIVSFYDYRTSARWVAFAFYWVAVALTLLVSFGLLTLQTLSQKQHSISDVAGLWLMTSVPLIVTAAAGSTLLPYLDAASQRAAIVVLVVSFLLWSLGMCQVHLILAVYFWRLISHKLPPQQLLASCFLPLAPLGQGAYAIQQMSIFLANYL</sequence>
<name>A0A4U0XK65_9PEZI</name>
<evidence type="ECO:0000313" key="10">
    <source>
        <dbReference type="Proteomes" id="UP000308768"/>
    </source>
</evidence>
<dbReference type="InterPro" id="IPR051629">
    <property type="entry name" value="Sulfite_efflux_TDT"/>
</dbReference>
<feature type="transmembrane region" description="Helical" evidence="8">
    <location>
        <begin position="196"/>
        <end position="222"/>
    </location>
</feature>
<evidence type="ECO:0000256" key="7">
    <source>
        <dbReference type="ARBA" id="ARBA00023136"/>
    </source>
</evidence>
<evidence type="ECO:0000256" key="5">
    <source>
        <dbReference type="ARBA" id="ARBA00022692"/>
    </source>
</evidence>
<keyword evidence="5 8" id="KW-0812">Transmembrane</keyword>
<evidence type="ECO:0000256" key="1">
    <source>
        <dbReference type="ARBA" id="ARBA00004651"/>
    </source>
</evidence>
<feature type="transmembrane region" description="Helical" evidence="8">
    <location>
        <begin position="130"/>
        <end position="152"/>
    </location>
</feature>
<evidence type="ECO:0000256" key="3">
    <source>
        <dbReference type="ARBA" id="ARBA00022448"/>
    </source>
</evidence>
<keyword evidence="3" id="KW-0813">Transport</keyword>
<keyword evidence="4" id="KW-1003">Cell membrane</keyword>
<dbReference type="AlphaFoldDB" id="A0A4U0XK65"/>
<feature type="transmembrane region" description="Helical" evidence="8">
    <location>
        <begin position="234"/>
        <end position="253"/>
    </location>
</feature>
<dbReference type="InterPro" id="IPR004695">
    <property type="entry name" value="SLAC1/Mae1/Ssu1/TehA"/>
</dbReference>
<protein>
    <recommendedName>
        <fullName evidence="11">Sulfite efflux pump SSU1</fullName>
    </recommendedName>
</protein>
<gene>
    <name evidence="9" type="ORF">B0A49_02654</name>
</gene>
<accession>A0A4U0XK65</accession>
<feature type="non-terminal residue" evidence="9">
    <location>
        <position position="263"/>
    </location>
</feature>